<dbReference type="Pfam" id="PF12838">
    <property type="entry name" value="Fer4_7"/>
    <property type="match status" value="1"/>
</dbReference>
<gene>
    <name evidence="10" type="primary">rnfB</name>
    <name evidence="14" type="ORF">A2008_11235</name>
</gene>
<dbReference type="AlphaFoldDB" id="A0A1F7WUU6"/>
<feature type="binding site" evidence="10">
    <location>
        <position position="49"/>
    </location>
    <ligand>
        <name>[4Fe-4S] cluster</name>
        <dbReference type="ChEBI" id="CHEBI:49883"/>
        <label>1</label>
    </ligand>
</feature>
<evidence type="ECO:0000313" key="14">
    <source>
        <dbReference type="EMBL" id="OGM05948.1"/>
    </source>
</evidence>
<evidence type="ECO:0000256" key="9">
    <source>
        <dbReference type="ARBA" id="ARBA00023136"/>
    </source>
</evidence>
<feature type="transmembrane region" description="Helical" evidence="11">
    <location>
        <begin position="6"/>
        <end position="24"/>
    </location>
</feature>
<dbReference type="STRING" id="1817813.A2008_11235"/>
<dbReference type="PANTHER" id="PTHR43560:SF1">
    <property type="entry name" value="ION-TRANSLOCATING OXIDOREDUCTASE COMPLEX SUBUNIT B"/>
    <property type="match status" value="1"/>
</dbReference>
<dbReference type="PANTHER" id="PTHR43560">
    <property type="entry name" value="ION-TRANSLOCATING OXIDOREDUCTASE COMPLEX SUBUNIT B"/>
    <property type="match status" value="1"/>
</dbReference>
<comment type="function">
    <text evidence="10">Part of a membrane-bound complex that couples electron transfer with translocation of ions across the membrane.</text>
</comment>
<keyword evidence="9 10" id="KW-0472">Membrane</keyword>
<keyword evidence="10" id="KW-1003">Cell membrane</keyword>
<protein>
    <recommendedName>
        <fullName evidence="10">Ion-translocating oxidoreductase complex subunit B</fullName>
        <ecNumber evidence="10">7.-.-.-</ecNumber>
    </recommendedName>
    <alternativeName>
        <fullName evidence="10">Rnf electron transport complex subunit B</fullName>
    </alternativeName>
</protein>
<dbReference type="NCBIfam" id="TIGR01944">
    <property type="entry name" value="rnfB"/>
    <property type="match status" value="1"/>
</dbReference>
<keyword evidence="4 10" id="KW-0677">Repeat</keyword>
<evidence type="ECO:0000256" key="4">
    <source>
        <dbReference type="ARBA" id="ARBA00022737"/>
    </source>
</evidence>
<evidence type="ECO:0000256" key="2">
    <source>
        <dbReference type="ARBA" id="ARBA00022485"/>
    </source>
</evidence>
<evidence type="ECO:0000259" key="12">
    <source>
        <dbReference type="PROSITE" id="PS51379"/>
    </source>
</evidence>
<dbReference type="PROSITE" id="PS00198">
    <property type="entry name" value="4FE4S_FER_1"/>
    <property type="match status" value="2"/>
</dbReference>
<dbReference type="Gene3D" id="3.30.70.20">
    <property type="match status" value="2"/>
</dbReference>
<dbReference type="Pfam" id="PF04060">
    <property type="entry name" value="FeS"/>
    <property type="match status" value="1"/>
</dbReference>
<keyword evidence="1 10" id="KW-0813">Transport</keyword>
<dbReference type="InterPro" id="IPR007202">
    <property type="entry name" value="4Fe-4S_dom"/>
</dbReference>
<comment type="cofactor">
    <cofactor evidence="10">
        <name>[4Fe-4S] cluster</name>
        <dbReference type="ChEBI" id="CHEBI:49883"/>
    </cofactor>
    <text evidence="10">Binds 3 [4Fe-4S] clusters.</text>
</comment>
<dbReference type="InterPro" id="IPR010207">
    <property type="entry name" value="Elect_transpt_cplx_RnfB/RsxB"/>
</dbReference>
<feature type="binding site" evidence="10">
    <location>
        <position position="147"/>
    </location>
    <ligand>
        <name>[4Fe-4S] cluster</name>
        <dbReference type="ChEBI" id="CHEBI:49883"/>
        <label>2</label>
    </ligand>
</feature>
<keyword evidence="5 10" id="KW-1278">Translocase</keyword>
<dbReference type="Proteomes" id="UP000178735">
    <property type="component" value="Unassembled WGS sequence"/>
</dbReference>
<dbReference type="GO" id="GO:0051539">
    <property type="term" value="F:4 iron, 4 sulfur cluster binding"/>
    <property type="evidence" value="ECO:0007669"/>
    <property type="project" value="UniProtKB-UniRule"/>
</dbReference>
<evidence type="ECO:0000256" key="5">
    <source>
        <dbReference type="ARBA" id="ARBA00022967"/>
    </source>
</evidence>
<feature type="domain" description="4Fe-4S ferredoxin-type" evidence="12">
    <location>
        <begin position="161"/>
        <end position="190"/>
    </location>
</feature>
<evidence type="ECO:0000256" key="8">
    <source>
        <dbReference type="ARBA" id="ARBA00023014"/>
    </source>
</evidence>
<name>A0A1F7WUU6_9BACT</name>
<dbReference type="GO" id="GO:0009055">
    <property type="term" value="F:electron transfer activity"/>
    <property type="evidence" value="ECO:0007669"/>
    <property type="project" value="InterPro"/>
</dbReference>
<feature type="binding site" evidence="10">
    <location>
        <position position="180"/>
    </location>
    <ligand>
        <name>[4Fe-4S] cluster</name>
        <dbReference type="ChEBI" id="CHEBI:49883"/>
        <label>2</label>
    </ligand>
</feature>
<comment type="caution">
    <text evidence="10">Lacks conserved residue(s) required for the propagation of feature annotation.</text>
</comment>
<proteinExistence type="inferred from homology"/>
<dbReference type="InterPro" id="IPR011005">
    <property type="entry name" value="Dihydropteroate_synth-like_sf"/>
</dbReference>
<dbReference type="PROSITE" id="PS51656">
    <property type="entry name" value="4FE4S"/>
    <property type="match status" value="1"/>
</dbReference>
<dbReference type="InterPro" id="IPR050395">
    <property type="entry name" value="4Fe4S_Ferredoxin_RnfB"/>
</dbReference>
<dbReference type="GO" id="GO:0005886">
    <property type="term" value="C:plasma membrane"/>
    <property type="evidence" value="ECO:0007669"/>
    <property type="project" value="UniProtKB-SubCell"/>
</dbReference>
<comment type="caution">
    <text evidence="14">The sequence shown here is derived from an EMBL/GenBank/DDBJ whole genome shotgun (WGS) entry which is preliminary data.</text>
</comment>
<comment type="similarity">
    <text evidence="10">Belongs to the 4Fe4S bacterial-type ferredoxin family. RnfB subfamily.</text>
</comment>
<dbReference type="HAMAP" id="MF_00463">
    <property type="entry name" value="RsxB_RnfB"/>
    <property type="match status" value="1"/>
</dbReference>
<evidence type="ECO:0000256" key="7">
    <source>
        <dbReference type="ARBA" id="ARBA00023004"/>
    </source>
</evidence>
<evidence type="ECO:0000256" key="6">
    <source>
        <dbReference type="ARBA" id="ARBA00022982"/>
    </source>
</evidence>
<feature type="binding site" evidence="10">
    <location>
        <position position="173"/>
    </location>
    <ligand>
        <name>[4Fe-4S] cluster</name>
        <dbReference type="ChEBI" id="CHEBI:49883"/>
        <label>3</label>
    </ligand>
</feature>
<keyword evidence="11" id="KW-0812">Transmembrane</keyword>
<feature type="domain" description="4Fe-4S ferredoxin-type" evidence="12">
    <location>
        <begin position="204"/>
        <end position="236"/>
    </location>
</feature>
<evidence type="ECO:0000256" key="1">
    <source>
        <dbReference type="ARBA" id="ARBA00022448"/>
    </source>
</evidence>
<dbReference type="EMBL" id="MGFH01000087">
    <property type="protein sequence ID" value="OGM05948.1"/>
    <property type="molecule type" value="Genomic_DNA"/>
</dbReference>
<dbReference type="EC" id="7.-.-.-" evidence="10"/>
<accession>A0A1F7WUU6</accession>
<dbReference type="GO" id="GO:0046872">
    <property type="term" value="F:metal ion binding"/>
    <property type="evidence" value="ECO:0007669"/>
    <property type="project" value="UniProtKB-KW"/>
</dbReference>
<dbReference type="PROSITE" id="PS51379">
    <property type="entry name" value="4FE4S_FER_2"/>
    <property type="match status" value="3"/>
</dbReference>
<feature type="domain" description="4Fe-4S" evidence="13">
    <location>
        <begin position="32"/>
        <end position="91"/>
    </location>
</feature>
<feature type="domain" description="4Fe-4S ferredoxin-type" evidence="12">
    <location>
        <begin position="238"/>
        <end position="268"/>
    </location>
</feature>
<feature type="binding site" evidence="10">
    <location>
        <position position="52"/>
    </location>
    <ligand>
        <name>[4Fe-4S] cluster</name>
        <dbReference type="ChEBI" id="CHEBI:49883"/>
        <label>1</label>
    </ligand>
</feature>
<keyword evidence="2 10" id="KW-0004">4Fe-4S</keyword>
<keyword evidence="7 10" id="KW-0408">Iron</keyword>
<evidence type="ECO:0000256" key="10">
    <source>
        <dbReference type="HAMAP-Rule" id="MF_00463"/>
    </source>
</evidence>
<dbReference type="CDD" id="cd10549">
    <property type="entry name" value="MtMvhB_like"/>
    <property type="match status" value="1"/>
</dbReference>
<dbReference type="InterPro" id="IPR017900">
    <property type="entry name" value="4Fe4S_Fe_S_CS"/>
</dbReference>
<dbReference type="Pfam" id="PF00037">
    <property type="entry name" value="Fer4"/>
    <property type="match status" value="1"/>
</dbReference>
<evidence type="ECO:0000313" key="15">
    <source>
        <dbReference type="Proteomes" id="UP000178735"/>
    </source>
</evidence>
<comment type="subcellular location">
    <subcellularLocation>
        <location evidence="10">Cell membrane</location>
    </subcellularLocation>
</comment>
<dbReference type="Gene3D" id="3.20.20.20">
    <property type="entry name" value="Dihydropteroate synthase-like"/>
    <property type="match status" value="1"/>
</dbReference>
<evidence type="ECO:0000259" key="13">
    <source>
        <dbReference type="PROSITE" id="PS51656"/>
    </source>
</evidence>
<evidence type="ECO:0000256" key="3">
    <source>
        <dbReference type="ARBA" id="ARBA00022723"/>
    </source>
</evidence>
<keyword evidence="6 10" id="KW-0249">Electron transport</keyword>
<evidence type="ECO:0000256" key="11">
    <source>
        <dbReference type="SAM" id="Phobius"/>
    </source>
</evidence>
<dbReference type="SUPFAM" id="SSF54862">
    <property type="entry name" value="4Fe-4S ferredoxins"/>
    <property type="match status" value="1"/>
</dbReference>
<reference evidence="14 15" key="1">
    <citation type="journal article" date="2016" name="Nat. Commun.">
        <title>Thousands of microbial genomes shed light on interconnected biogeochemical processes in an aquifer system.</title>
        <authorList>
            <person name="Anantharaman K."/>
            <person name="Brown C.T."/>
            <person name="Hug L.A."/>
            <person name="Sharon I."/>
            <person name="Castelle C.J."/>
            <person name="Probst A.J."/>
            <person name="Thomas B.C."/>
            <person name="Singh A."/>
            <person name="Wilkins M.J."/>
            <person name="Karaoz U."/>
            <person name="Brodie E.L."/>
            <person name="Williams K.H."/>
            <person name="Hubbard S.S."/>
            <person name="Banfield J.F."/>
        </authorList>
    </citation>
    <scope>NUCLEOTIDE SEQUENCE [LARGE SCALE GENOMIC DNA]</scope>
</reference>
<feature type="binding site" evidence="10">
    <location>
        <position position="57"/>
    </location>
    <ligand>
        <name>[4Fe-4S] cluster</name>
        <dbReference type="ChEBI" id="CHEBI:49883"/>
        <label>1</label>
    </ligand>
</feature>
<keyword evidence="8 10" id="KW-0411">Iron-sulfur</keyword>
<feature type="binding site" evidence="10">
    <location>
        <position position="151"/>
    </location>
    <ligand>
        <name>[4Fe-4S] cluster</name>
        <dbReference type="ChEBI" id="CHEBI:49883"/>
        <label>3</label>
    </ligand>
</feature>
<keyword evidence="11" id="KW-1133">Transmembrane helix</keyword>
<feature type="binding site" evidence="10">
    <location>
        <position position="137"/>
    </location>
    <ligand>
        <name>[4Fe-4S] cluster</name>
        <dbReference type="ChEBI" id="CHEBI:49883"/>
        <label>2</label>
    </ligand>
</feature>
<keyword evidence="3 10" id="KW-0479">Metal-binding</keyword>
<dbReference type="InterPro" id="IPR017896">
    <property type="entry name" value="4Fe4S_Fe-S-bd"/>
</dbReference>
<sequence>MNEIIMSVLVMGLIAIVLAVALIISSKKFYVPENPLIEKVAALLPQANCGACGFPGCAGFAKAFVEEPVPGMRCPVASAEVLKAIGEVVGRNIAEGKPMRAVLHCNGRHSNVQKVSEYIGIRSCAAAHMLYTGDKACRYSCIGYGDCVKVCLFGAITIEDGISVFDAEKCTGCGLCVKECPRKVISLVQKRISNVRISCSSHDRGPVVRKNCKVGCIACGKCVKVCPKEAITVAPGSNLAIIDDEKCILCGKCVAECDTMHAITADGRVVKAVEIIIKKKQQEKEEKQKAAALAAAGAAGNAAAPDTKEVKS</sequence>
<feature type="region of interest" description="Hydrophobic" evidence="10">
    <location>
        <begin position="1"/>
        <end position="26"/>
    </location>
</feature>
<feature type="binding site" evidence="10">
    <location>
        <position position="170"/>
    </location>
    <ligand>
        <name>[4Fe-4S] cluster</name>
        <dbReference type="ChEBI" id="CHEBI:49883"/>
        <label>3</label>
    </ligand>
</feature>
<organism evidence="14 15">
    <name type="scientific">Candidatus Wallbacteria bacterium GWC2_49_35</name>
    <dbReference type="NCBI Taxonomy" id="1817813"/>
    <lineage>
        <taxon>Bacteria</taxon>
        <taxon>Candidatus Walliibacteriota</taxon>
    </lineage>
</organism>
<feature type="binding site" evidence="10">
    <location>
        <position position="141"/>
    </location>
    <ligand>
        <name>[4Fe-4S] cluster</name>
        <dbReference type="ChEBI" id="CHEBI:49883"/>
        <label>2</label>
    </ligand>
</feature>
<feature type="binding site" evidence="10">
    <location>
        <position position="176"/>
    </location>
    <ligand>
        <name>[4Fe-4S] cluster</name>
        <dbReference type="ChEBI" id="CHEBI:49883"/>
        <label>3</label>
    </ligand>
</feature>
<comment type="subunit">
    <text evidence="10">The complex is composed of six subunits: RnfA, RnfB, RnfC, RnfD, RnfE and RnfG.</text>
</comment>
<feature type="binding site" evidence="10">
    <location>
        <position position="74"/>
    </location>
    <ligand>
        <name>[4Fe-4S] cluster</name>
        <dbReference type="ChEBI" id="CHEBI:49883"/>
        <label>1</label>
    </ligand>
</feature>
<dbReference type="GO" id="GO:0022900">
    <property type="term" value="P:electron transport chain"/>
    <property type="evidence" value="ECO:0007669"/>
    <property type="project" value="UniProtKB-UniRule"/>
</dbReference>